<dbReference type="AlphaFoldDB" id="A0A1Y4LK47"/>
<evidence type="ECO:0008006" key="3">
    <source>
        <dbReference type="Google" id="ProtNLM"/>
    </source>
</evidence>
<dbReference type="EMBL" id="NFKK01000001">
    <property type="protein sequence ID" value="OUP54512.1"/>
    <property type="molecule type" value="Genomic_DNA"/>
</dbReference>
<name>A0A1Y4LK47_9FIRM</name>
<dbReference type="Proteomes" id="UP000195897">
    <property type="component" value="Unassembled WGS sequence"/>
</dbReference>
<dbReference type="SUPFAM" id="SSF102588">
    <property type="entry name" value="LmbE-like"/>
    <property type="match status" value="1"/>
</dbReference>
<comment type="caution">
    <text evidence="1">The sequence shown here is derived from an EMBL/GenBank/DDBJ whole genome shotgun (WGS) entry which is preliminary data.</text>
</comment>
<dbReference type="Gene3D" id="3.40.50.10320">
    <property type="entry name" value="LmbE-like"/>
    <property type="match status" value="1"/>
</dbReference>
<dbReference type="RefSeq" id="WP_087369937.1">
    <property type="nucleotide sequence ID" value="NZ_NFKK01000001.1"/>
</dbReference>
<accession>A0A1Y4LK47</accession>
<dbReference type="Pfam" id="PF02585">
    <property type="entry name" value="PIG-L"/>
    <property type="match status" value="1"/>
</dbReference>
<protein>
    <recommendedName>
        <fullName evidence="3">PIG-L family deacetylase</fullName>
    </recommendedName>
</protein>
<gene>
    <name evidence="1" type="ORF">B5F17_01020</name>
</gene>
<evidence type="ECO:0000313" key="2">
    <source>
        <dbReference type="Proteomes" id="UP000195897"/>
    </source>
</evidence>
<evidence type="ECO:0000313" key="1">
    <source>
        <dbReference type="EMBL" id="OUP54512.1"/>
    </source>
</evidence>
<organism evidence="1 2">
    <name type="scientific">Butyricicoccus pullicaecorum</name>
    <dbReference type="NCBI Taxonomy" id="501571"/>
    <lineage>
        <taxon>Bacteria</taxon>
        <taxon>Bacillati</taxon>
        <taxon>Bacillota</taxon>
        <taxon>Clostridia</taxon>
        <taxon>Eubacteriales</taxon>
        <taxon>Butyricicoccaceae</taxon>
        <taxon>Butyricicoccus</taxon>
    </lineage>
</organism>
<reference evidence="2" key="1">
    <citation type="submission" date="2017-04" db="EMBL/GenBank/DDBJ databases">
        <title>Function of individual gut microbiota members based on whole genome sequencing of pure cultures obtained from chicken caecum.</title>
        <authorList>
            <person name="Medvecky M."/>
            <person name="Cejkova D."/>
            <person name="Polansky O."/>
            <person name="Karasova D."/>
            <person name="Kubasova T."/>
            <person name="Cizek A."/>
            <person name="Rychlik I."/>
        </authorList>
    </citation>
    <scope>NUCLEOTIDE SEQUENCE [LARGE SCALE GENOMIC DNA]</scope>
    <source>
        <strain evidence="2">An180</strain>
    </source>
</reference>
<sequence>MQQDIVIFAPHQDDEILGAYEIIRQQPEHTYVVFLTNGDYEGAEVAKTRWHESRKALTHLGVPEDHMIALGYADTGMPREVSFLWRLWQEGDQTLVPSHVGAHTYHPDGGKEYHLAHWGAHAAYTRLAVLADVRGVLEDIRPGTIYVTNEDDVHGDHAAAPLFVRAAIDQMADYTPTIYRYHVHGGDDERWPNRTGDVFEKPLNLDESQWESRVSVPVEDQKDFLETLESFQSQWRDAEYMTAFIKKEQVFYREKK</sequence>
<dbReference type="InterPro" id="IPR003737">
    <property type="entry name" value="GlcNAc_PI_deacetylase-related"/>
</dbReference>
<proteinExistence type="predicted"/>
<dbReference type="InterPro" id="IPR024078">
    <property type="entry name" value="LmbE-like_dom_sf"/>
</dbReference>